<evidence type="ECO:0000256" key="1">
    <source>
        <dbReference type="SAM" id="Phobius"/>
    </source>
</evidence>
<dbReference type="EMBL" id="GGEC01090012">
    <property type="protein sequence ID" value="MBX70496.1"/>
    <property type="molecule type" value="Transcribed_RNA"/>
</dbReference>
<protein>
    <submittedName>
        <fullName evidence="2">Uncharacterized protein</fullName>
    </submittedName>
</protein>
<dbReference type="AlphaFoldDB" id="A0A2P2QU21"/>
<keyword evidence="1" id="KW-0812">Transmembrane</keyword>
<organism evidence="2">
    <name type="scientific">Rhizophora mucronata</name>
    <name type="common">Asiatic mangrove</name>
    <dbReference type="NCBI Taxonomy" id="61149"/>
    <lineage>
        <taxon>Eukaryota</taxon>
        <taxon>Viridiplantae</taxon>
        <taxon>Streptophyta</taxon>
        <taxon>Embryophyta</taxon>
        <taxon>Tracheophyta</taxon>
        <taxon>Spermatophyta</taxon>
        <taxon>Magnoliopsida</taxon>
        <taxon>eudicotyledons</taxon>
        <taxon>Gunneridae</taxon>
        <taxon>Pentapetalae</taxon>
        <taxon>rosids</taxon>
        <taxon>fabids</taxon>
        <taxon>Malpighiales</taxon>
        <taxon>Rhizophoraceae</taxon>
        <taxon>Rhizophora</taxon>
    </lineage>
</organism>
<keyword evidence="1" id="KW-1133">Transmembrane helix</keyword>
<name>A0A2P2QU21_RHIMU</name>
<proteinExistence type="predicted"/>
<sequence>MLIEEWNLLGLFFFYTYLFCIHWSYRLPGMRAEGI</sequence>
<feature type="transmembrane region" description="Helical" evidence="1">
    <location>
        <begin position="6"/>
        <end position="25"/>
    </location>
</feature>
<keyword evidence="1" id="KW-0472">Membrane</keyword>
<evidence type="ECO:0000313" key="2">
    <source>
        <dbReference type="EMBL" id="MBX70496.1"/>
    </source>
</evidence>
<reference evidence="2" key="1">
    <citation type="submission" date="2018-02" db="EMBL/GenBank/DDBJ databases">
        <title>Rhizophora mucronata_Transcriptome.</title>
        <authorList>
            <person name="Meera S.P."/>
            <person name="Sreeshan A."/>
            <person name="Augustine A."/>
        </authorList>
    </citation>
    <scope>NUCLEOTIDE SEQUENCE</scope>
    <source>
        <tissue evidence="2">Leaf</tissue>
    </source>
</reference>
<accession>A0A2P2QU21</accession>